<comment type="caution">
    <text evidence="1">The sequence shown here is derived from an EMBL/GenBank/DDBJ whole genome shotgun (WGS) entry which is preliminary data.</text>
</comment>
<evidence type="ECO:0008006" key="3">
    <source>
        <dbReference type="Google" id="ProtNLM"/>
    </source>
</evidence>
<dbReference type="Proteomes" id="UP000552757">
    <property type="component" value="Unassembled WGS sequence"/>
</dbReference>
<sequence>MSDTSYTHIVSLGAWCQVASQIKTCTGELATGPFDWLVTPLPALVRILRDDGQGLALAALAEGDTAICPTYGCLYHHEFERDAARRCIITDEALARTRSKLLHKWDSLKQKLSDRQRTLFVRFGGDARPARAWPYHFDPHRTCSAELNALDDALASRFPGLPFDILHVWHEQMHPSDFSAPLSPRIRLAPMTTPSHRDWRGDAMAWEALFHRHGVATLPQAVPQAA</sequence>
<accession>A0A7W6DQ28</accession>
<dbReference type="AlphaFoldDB" id="A0A7W6DQ28"/>
<gene>
    <name evidence="1" type="ORF">GGR44_002779</name>
</gene>
<evidence type="ECO:0000313" key="2">
    <source>
        <dbReference type="Proteomes" id="UP000552757"/>
    </source>
</evidence>
<name>A0A7W6DQ28_9SPHN</name>
<evidence type="ECO:0000313" key="1">
    <source>
        <dbReference type="EMBL" id="MBB3983099.1"/>
    </source>
</evidence>
<organism evidence="1 2">
    <name type="scientific">Sphingobium fontiphilum</name>
    <dbReference type="NCBI Taxonomy" id="944425"/>
    <lineage>
        <taxon>Bacteria</taxon>
        <taxon>Pseudomonadati</taxon>
        <taxon>Pseudomonadota</taxon>
        <taxon>Alphaproteobacteria</taxon>
        <taxon>Sphingomonadales</taxon>
        <taxon>Sphingomonadaceae</taxon>
        <taxon>Sphingobium</taxon>
    </lineage>
</organism>
<dbReference type="InterPro" id="IPR014903">
    <property type="entry name" value="DUF1796"/>
</dbReference>
<reference evidence="1 2" key="1">
    <citation type="submission" date="2020-08" db="EMBL/GenBank/DDBJ databases">
        <title>Genomic Encyclopedia of Type Strains, Phase IV (KMG-IV): sequencing the most valuable type-strain genomes for metagenomic binning, comparative biology and taxonomic classification.</title>
        <authorList>
            <person name="Goeker M."/>
        </authorList>
    </citation>
    <scope>NUCLEOTIDE SEQUENCE [LARGE SCALE GENOMIC DNA]</scope>
    <source>
        <strain evidence="1 2">DSM 29348</strain>
    </source>
</reference>
<dbReference type="EMBL" id="JACIEB010000006">
    <property type="protein sequence ID" value="MBB3983099.1"/>
    <property type="molecule type" value="Genomic_DNA"/>
</dbReference>
<keyword evidence="2" id="KW-1185">Reference proteome</keyword>
<proteinExistence type="predicted"/>
<dbReference type="RefSeq" id="WP_183956090.1">
    <property type="nucleotide sequence ID" value="NZ_JACIEB010000006.1"/>
</dbReference>
<protein>
    <recommendedName>
        <fullName evidence="3">Papain-like cysteine peptidase</fullName>
    </recommendedName>
</protein>
<dbReference type="Pfam" id="PF08795">
    <property type="entry name" value="DUF1796"/>
    <property type="match status" value="1"/>
</dbReference>